<evidence type="ECO:0000256" key="1">
    <source>
        <dbReference type="SAM" id="MobiDB-lite"/>
    </source>
</evidence>
<dbReference type="Proteomes" id="UP001177003">
    <property type="component" value="Chromosome 4"/>
</dbReference>
<accession>A0AA35YU82</accession>
<evidence type="ECO:0000313" key="3">
    <source>
        <dbReference type="Proteomes" id="UP001177003"/>
    </source>
</evidence>
<feature type="compositionally biased region" description="Pro residues" evidence="1">
    <location>
        <begin position="29"/>
        <end position="41"/>
    </location>
</feature>
<sequence>MRTGGHDGFEDYYFEEADAQADFRSPQTPYMPRPPNTPPTPHGSTSRGLDLGKSTARVLVSIGRIWIIYGPDSTIFPMRLLYRCFRISRPCKHWSTDKLRNNSKIAQQNRKTVDASGSTARHTASSIGFDKHRNDLEKMMVKPPTQYDVFMKKHGTTESKKNLQEIMKISNIAHKRPKKHRRCIYRGWSKNMEKIFQTIKMMYGYGRKPKLGKGKKNGDIYGIGTSYIHFVVSGTPSSQSNNPPNRTVHNKRYVVMV</sequence>
<dbReference type="EMBL" id="OX465080">
    <property type="protein sequence ID" value="CAI9280340.1"/>
    <property type="molecule type" value="Genomic_DNA"/>
</dbReference>
<dbReference type="InterPro" id="IPR004252">
    <property type="entry name" value="Probable_transposase_24"/>
</dbReference>
<organism evidence="2 3">
    <name type="scientific">Lactuca saligna</name>
    <name type="common">Willowleaf lettuce</name>
    <dbReference type="NCBI Taxonomy" id="75948"/>
    <lineage>
        <taxon>Eukaryota</taxon>
        <taxon>Viridiplantae</taxon>
        <taxon>Streptophyta</taxon>
        <taxon>Embryophyta</taxon>
        <taxon>Tracheophyta</taxon>
        <taxon>Spermatophyta</taxon>
        <taxon>Magnoliopsida</taxon>
        <taxon>eudicotyledons</taxon>
        <taxon>Gunneridae</taxon>
        <taxon>Pentapetalae</taxon>
        <taxon>asterids</taxon>
        <taxon>campanulids</taxon>
        <taxon>Asterales</taxon>
        <taxon>Asteraceae</taxon>
        <taxon>Cichorioideae</taxon>
        <taxon>Cichorieae</taxon>
        <taxon>Lactucinae</taxon>
        <taxon>Lactuca</taxon>
    </lineage>
</organism>
<feature type="region of interest" description="Disordered" evidence="1">
    <location>
        <begin position="24"/>
        <end position="50"/>
    </location>
</feature>
<reference evidence="2" key="1">
    <citation type="submission" date="2023-04" db="EMBL/GenBank/DDBJ databases">
        <authorList>
            <person name="Vijverberg K."/>
            <person name="Xiong W."/>
            <person name="Schranz E."/>
        </authorList>
    </citation>
    <scope>NUCLEOTIDE SEQUENCE</scope>
</reference>
<gene>
    <name evidence="2" type="ORF">LSALG_LOCUS20091</name>
</gene>
<name>A0AA35YU82_LACSI</name>
<dbReference type="AlphaFoldDB" id="A0AA35YU82"/>
<evidence type="ECO:0000313" key="2">
    <source>
        <dbReference type="EMBL" id="CAI9280340.1"/>
    </source>
</evidence>
<proteinExistence type="predicted"/>
<dbReference type="Pfam" id="PF03004">
    <property type="entry name" value="Transposase_24"/>
    <property type="match status" value="1"/>
</dbReference>
<protein>
    <submittedName>
        <fullName evidence="2">Uncharacterized protein</fullName>
    </submittedName>
</protein>
<keyword evidence="3" id="KW-1185">Reference proteome</keyword>